<feature type="binding site" evidence="9">
    <location>
        <position position="250"/>
    </location>
    <ligand>
        <name>Zn(2+)</name>
        <dbReference type="ChEBI" id="CHEBI:29105"/>
        <note>catalytic</note>
    </ligand>
</feature>
<dbReference type="AlphaFoldDB" id="Q2HF62"/>
<evidence type="ECO:0000256" key="5">
    <source>
        <dbReference type="ARBA" id="ARBA00022801"/>
    </source>
</evidence>
<dbReference type="SUPFAM" id="SSF63737">
    <property type="entry name" value="Leukotriene A4 hydrolase N-terminal domain"/>
    <property type="match status" value="1"/>
</dbReference>
<dbReference type="CDD" id="cd09601">
    <property type="entry name" value="M1_APN-Q_like"/>
    <property type="match status" value="1"/>
</dbReference>
<dbReference type="OMA" id="DRVNEQH"/>
<dbReference type="OrthoDB" id="10031169at2759"/>
<dbReference type="InterPro" id="IPR042097">
    <property type="entry name" value="Aminopeptidase_N-like_N_sf"/>
</dbReference>
<dbReference type="FunFam" id="1.10.390.10:FF:000001">
    <property type="entry name" value="Aminopeptidase"/>
    <property type="match status" value="1"/>
</dbReference>
<dbReference type="GO" id="GO:0043171">
    <property type="term" value="P:peptide catabolic process"/>
    <property type="evidence" value="ECO:0007669"/>
    <property type="project" value="TreeGrafter"/>
</dbReference>
<comment type="similarity">
    <text evidence="1">Belongs to the peptidase M1 family.</text>
</comment>
<dbReference type="PANTHER" id="PTHR11533:SF174">
    <property type="entry name" value="PUROMYCIN-SENSITIVE AMINOPEPTIDASE-RELATED"/>
    <property type="match status" value="1"/>
</dbReference>
<keyword evidence="2" id="KW-0031">Aminopeptidase</keyword>
<evidence type="ECO:0000256" key="6">
    <source>
        <dbReference type="ARBA" id="ARBA00022833"/>
    </source>
</evidence>
<evidence type="ECO:0000259" key="12">
    <source>
        <dbReference type="Pfam" id="PF17900"/>
    </source>
</evidence>
<dbReference type="Gene3D" id="1.10.390.10">
    <property type="entry name" value="Neutral Protease Domain 2"/>
    <property type="match status" value="1"/>
</dbReference>
<dbReference type="VEuPathDB" id="FungiDB:CHGG_01142"/>
<gene>
    <name evidence="13" type="ORF">CHGG_01142</name>
</gene>
<dbReference type="Pfam" id="PF17900">
    <property type="entry name" value="Peptidase_M1_N"/>
    <property type="match status" value="1"/>
</dbReference>
<feature type="active site" description="Proton acceptor" evidence="8">
    <location>
        <position position="251"/>
    </location>
</feature>
<evidence type="ECO:0000256" key="1">
    <source>
        <dbReference type="ARBA" id="ARBA00010136"/>
    </source>
</evidence>
<sequence>MSLNFQLQKSISITAAALEWEAKHWDVLDSLHYITDDDVVEIRVPKDLPAGAEVTILLDYTGRFEDDLEGFYRSKYKTADGRTHELAVTFLEPTCARQTASESKQLVVFQQSPLMSSYVCDNFVLQLSSHRSDPANLPSQWLQLVGLVAGHLSRVKSTKSRIPLSVLCPKGSEAQASFALELASDALGFFETLFDDQYPLPKLDLVAVPDFSSGAMENCGLITFRMNHLLIDTEDSSLDTKQAITRVVLHEIAHSWFGNLVTMKYWDGLWLKEGFATLLAWYASDKFFPGWHPWDKFITDTLQAALELDSLENSHPVEFVVKDATKAKQLFDHISYKKGCCVLKMLLDDLGEKRFFQGLKLYTHRHKFGNTESADLWHAFRDCGDPEVPNRMRVWTKETGFPVVTVTEEYNDANTDCGEVTALRLHQERFLMNRNSGSDRKRVFYPLHVSIRSESGVDTYHMPEQEIVITVRGKIFLKVNADHGVLFRTSYSSRHLQNLIQAAADGLLTLRDCIGLLADVSALTAAGINKTSELLDICLGFQFATEFSGGGEVLGSKARELGWEMPDDDDESQTAFKTSMFSAAGLVGDEE</sequence>
<accession>Q2HF62</accession>
<organism evidence="13 14">
    <name type="scientific">Chaetomium globosum (strain ATCC 6205 / CBS 148.51 / DSM 1962 / NBRC 6347 / NRRL 1970)</name>
    <name type="common">Soil fungus</name>
    <dbReference type="NCBI Taxonomy" id="306901"/>
    <lineage>
        <taxon>Eukaryota</taxon>
        <taxon>Fungi</taxon>
        <taxon>Dikarya</taxon>
        <taxon>Ascomycota</taxon>
        <taxon>Pezizomycotina</taxon>
        <taxon>Sordariomycetes</taxon>
        <taxon>Sordariomycetidae</taxon>
        <taxon>Sordariales</taxon>
        <taxon>Chaetomiaceae</taxon>
        <taxon>Chaetomium</taxon>
    </lineage>
</organism>
<feature type="binding site" evidence="9">
    <location>
        <position position="254"/>
    </location>
    <ligand>
        <name>Zn(2+)</name>
        <dbReference type="ChEBI" id="CHEBI:29105"/>
        <note>catalytic</note>
    </ligand>
</feature>
<keyword evidence="14" id="KW-1185">Reference proteome</keyword>
<dbReference type="GO" id="GO:0005737">
    <property type="term" value="C:cytoplasm"/>
    <property type="evidence" value="ECO:0007669"/>
    <property type="project" value="TreeGrafter"/>
</dbReference>
<evidence type="ECO:0000256" key="9">
    <source>
        <dbReference type="PIRSR" id="PIRSR634016-3"/>
    </source>
</evidence>
<proteinExistence type="inferred from homology"/>
<keyword evidence="5" id="KW-0378">Hydrolase</keyword>
<dbReference type="Proteomes" id="UP000001056">
    <property type="component" value="Unassembled WGS sequence"/>
</dbReference>
<name>Q2HF62_CHAGB</name>
<dbReference type="STRING" id="306901.Q2HF62"/>
<dbReference type="GO" id="GO:0070006">
    <property type="term" value="F:metalloaminopeptidase activity"/>
    <property type="evidence" value="ECO:0007669"/>
    <property type="project" value="TreeGrafter"/>
</dbReference>
<reference evidence="14" key="1">
    <citation type="journal article" date="2015" name="Genome Announc.">
        <title>Draft genome sequence of the cellulolytic fungus Chaetomium globosum.</title>
        <authorList>
            <person name="Cuomo C.A."/>
            <person name="Untereiner W.A."/>
            <person name="Ma L.-J."/>
            <person name="Grabherr M."/>
            <person name="Birren B.W."/>
        </authorList>
    </citation>
    <scope>NUCLEOTIDE SEQUENCE [LARGE SCALE GENOMIC DNA]</scope>
    <source>
        <strain evidence="14">ATCC 6205 / CBS 148.51 / DSM 1962 / NBRC 6347 / NRRL 1970</strain>
    </source>
</reference>
<dbReference type="Gene3D" id="2.60.40.1910">
    <property type="match status" value="1"/>
</dbReference>
<feature type="domain" description="Aminopeptidase N-like N-terminal" evidence="12">
    <location>
        <begin position="35"/>
        <end position="99"/>
    </location>
</feature>
<keyword evidence="6 9" id="KW-0862">Zinc</keyword>
<evidence type="ECO:0000313" key="13">
    <source>
        <dbReference type="EMBL" id="EAQ92907.1"/>
    </source>
</evidence>
<dbReference type="InterPro" id="IPR034016">
    <property type="entry name" value="M1_APN-typ"/>
</dbReference>
<keyword evidence="4 9" id="KW-0479">Metal-binding</keyword>
<dbReference type="InterPro" id="IPR027268">
    <property type="entry name" value="Peptidase_M4/M1_CTD_sf"/>
</dbReference>
<dbReference type="GO" id="GO:0006508">
    <property type="term" value="P:proteolysis"/>
    <property type="evidence" value="ECO:0007669"/>
    <property type="project" value="UniProtKB-KW"/>
</dbReference>
<dbReference type="GO" id="GO:0042277">
    <property type="term" value="F:peptide binding"/>
    <property type="evidence" value="ECO:0007669"/>
    <property type="project" value="TreeGrafter"/>
</dbReference>
<protein>
    <submittedName>
        <fullName evidence="13">Uncharacterized protein</fullName>
    </submittedName>
</protein>
<evidence type="ECO:0000256" key="7">
    <source>
        <dbReference type="ARBA" id="ARBA00023049"/>
    </source>
</evidence>
<dbReference type="GeneID" id="4388063"/>
<comment type="cofactor">
    <cofactor evidence="9">
        <name>Zn(2+)</name>
        <dbReference type="ChEBI" id="CHEBI:29105"/>
    </cofactor>
    <text evidence="9">Binds 1 zinc ion per subunit.</text>
</comment>
<dbReference type="GO" id="GO:0016020">
    <property type="term" value="C:membrane"/>
    <property type="evidence" value="ECO:0007669"/>
    <property type="project" value="TreeGrafter"/>
</dbReference>
<dbReference type="eggNOG" id="KOG1046">
    <property type="taxonomic scope" value="Eukaryota"/>
</dbReference>
<feature type="domain" description="Peptidase M1 membrane alanine aminopeptidase" evidence="11">
    <location>
        <begin position="178"/>
        <end position="395"/>
    </location>
</feature>
<dbReference type="SUPFAM" id="SSF55486">
    <property type="entry name" value="Metalloproteases ('zincins'), catalytic domain"/>
    <property type="match status" value="1"/>
</dbReference>
<feature type="site" description="Transition state stabilizer" evidence="10">
    <location>
        <position position="336"/>
    </location>
</feature>
<dbReference type="Gene3D" id="2.60.40.1730">
    <property type="entry name" value="tricorn interacting facor f3 domain"/>
    <property type="match status" value="1"/>
</dbReference>
<dbReference type="InterPro" id="IPR045357">
    <property type="entry name" value="Aminopeptidase_N-like_N"/>
</dbReference>
<evidence type="ECO:0000256" key="8">
    <source>
        <dbReference type="PIRSR" id="PIRSR634016-1"/>
    </source>
</evidence>
<dbReference type="HOGENOM" id="CLU_003705_4_6_1"/>
<dbReference type="EMBL" id="CH408029">
    <property type="protein sequence ID" value="EAQ92907.1"/>
    <property type="molecule type" value="Genomic_DNA"/>
</dbReference>
<evidence type="ECO:0000259" key="11">
    <source>
        <dbReference type="Pfam" id="PF01433"/>
    </source>
</evidence>
<dbReference type="PANTHER" id="PTHR11533">
    <property type="entry name" value="PROTEASE M1 ZINC METALLOPROTEASE"/>
    <property type="match status" value="1"/>
</dbReference>
<dbReference type="MEROPS" id="M01.007"/>
<dbReference type="InterPro" id="IPR050344">
    <property type="entry name" value="Peptidase_M1_aminopeptidases"/>
</dbReference>
<dbReference type="GO" id="GO:0008270">
    <property type="term" value="F:zinc ion binding"/>
    <property type="evidence" value="ECO:0007669"/>
    <property type="project" value="InterPro"/>
</dbReference>
<dbReference type="InterPro" id="IPR014782">
    <property type="entry name" value="Peptidase_M1_dom"/>
</dbReference>
<feature type="binding site" evidence="9">
    <location>
        <position position="273"/>
    </location>
    <ligand>
        <name>Zn(2+)</name>
        <dbReference type="ChEBI" id="CHEBI:29105"/>
        <note>catalytic</note>
    </ligand>
</feature>
<dbReference type="RefSeq" id="XP_001220363.1">
    <property type="nucleotide sequence ID" value="XM_001220362.1"/>
</dbReference>
<evidence type="ECO:0000256" key="10">
    <source>
        <dbReference type="PIRSR" id="PIRSR634016-4"/>
    </source>
</evidence>
<evidence type="ECO:0000256" key="4">
    <source>
        <dbReference type="ARBA" id="ARBA00022723"/>
    </source>
</evidence>
<keyword evidence="3" id="KW-0645">Protease</keyword>
<evidence type="ECO:0000313" key="14">
    <source>
        <dbReference type="Proteomes" id="UP000001056"/>
    </source>
</evidence>
<evidence type="ECO:0000256" key="3">
    <source>
        <dbReference type="ARBA" id="ARBA00022670"/>
    </source>
</evidence>
<dbReference type="Pfam" id="PF01433">
    <property type="entry name" value="Peptidase_M1"/>
    <property type="match status" value="1"/>
</dbReference>
<evidence type="ECO:0000256" key="2">
    <source>
        <dbReference type="ARBA" id="ARBA00022438"/>
    </source>
</evidence>
<keyword evidence="7" id="KW-0482">Metalloprotease</keyword>
<dbReference type="InParanoid" id="Q2HF62"/>